<dbReference type="Pfam" id="PF19730">
    <property type="entry name" value="DUF6221"/>
    <property type="match status" value="1"/>
</dbReference>
<gene>
    <name evidence="1" type="ORF">BBK14_01895</name>
</gene>
<reference evidence="2" key="1">
    <citation type="submission" date="2016-07" db="EMBL/GenBank/DDBJ databases">
        <title>Frankia sp. NRRL B-16219 Genome sequencing.</title>
        <authorList>
            <person name="Ghodhbane-Gtari F."/>
            <person name="Swanson E."/>
            <person name="Gueddou A."/>
            <person name="Louati M."/>
            <person name="Nouioui I."/>
            <person name="Hezbri K."/>
            <person name="Abebe-Akele F."/>
            <person name="Simpson S."/>
            <person name="Morris K."/>
            <person name="Thomas K."/>
            <person name="Gtari M."/>
            <person name="Tisa L.S."/>
        </authorList>
    </citation>
    <scope>NUCLEOTIDE SEQUENCE [LARGE SCALE GENOMIC DNA]</scope>
    <source>
        <strain evidence="2">NRRL B-16219</strain>
    </source>
</reference>
<dbReference type="Proteomes" id="UP000179769">
    <property type="component" value="Unassembled WGS sequence"/>
</dbReference>
<dbReference type="RefSeq" id="WP_071059507.1">
    <property type="nucleotide sequence ID" value="NZ_MAXA01000002.1"/>
</dbReference>
<comment type="caution">
    <text evidence="1">The sequence shown here is derived from an EMBL/GenBank/DDBJ whole genome shotgun (WGS) entry which is preliminary data.</text>
</comment>
<proteinExistence type="predicted"/>
<dbReference type="OrthoDB" id="4290974at2"/>
<accession>A0A1S1RPA0</accession>
<dbReference type="EMBL" id="MAXA01000002">
    <property type="protein sequence ID" value="OHV46624.1"/>
    <property type="molecule type" value="Genomic_DNA"/>
</dbReference>
<dbReference type="AlphaFoldDB" id="A0A1S1RPA0"/>
<sequence length="115" mass="13191">MDIVDVELLQFVSLRLAEEEVAARGVRQWPPLGFDLAVLLGGELGRQFEDLYPLTRDQVLYVIREDPAATLARVEALQALMSCVGALTKLQRRKIVRQIAAIWRKHPDWQERWAP</sequence>
<dbReference type="InterPro" id="IPR046193">
    <property type="entry name" value="DUF6221"/>
</dbReference>
<protein>
    <submittedName>
        <fullName evidence="1">Uncharacterized protein</fullName>
    </submittedName>
</protein>
<name>A0A1S1RPA0_9ACTN</name>
<organism evidence="1 2">
    <name type="scientific">Parafrankia soli</name>
    <dbReference type="NCBI Taxonomy" id="2599596"/>
    <lineage>
        <taxon>Bacteria</taxon>
        <taxon>Bacillati</taxon>
        <taxon>Actinomycetota</taxon>
        <taxon>Actinomycetes</taxon>
        <taxon>Frankiales</taxon>
        <taxon>Frankiaceae</taxon>
        <taxon>Parafrankia</taxon>
    </lineage>
</organism>
<evidence type="ECO:0000313" key="2">
    <source>
        <dbReference type="Proteomes" id="UP000179769"/>
    </source>
</evidence>
<evidence type="ECO:0000313" key="1">
    <source>
        <dbReference type="EMBL" id="OHV46624.1"/>
    </source>
</evidence>
<keyword evidence="2" id="KW-1185">Reference proteome</keyword>